<gene>
    <name evidence="3" type="primary">LOC108675752</name>
</gene>
<feature type="non-terminal residue" evidence="3">
    <location>
        <position position="135"/>
    </location>
</feature>
<dbReference type="Gene3D" id="3.90.190.10">
    <property type="entry name" value="Protein tyrosine phosphatase superfamily"/>
    <property type="match status" value="1"/>
</dbReference>
<proteinExistence type="predicted"/>
<dbReference type="Pfam" id="PF00102">
    <property type="entry name" value="Y_phosphatase"/>
    <property type="match status" value="1"/>
</dbReference>
<name>A0A8B7P2K7_HYAAZ</name>
<reference evidence="3" key="1">
    <citation type="submission" date="2025-08" db="UniProtKB">
        <authorList>
            <consortium name="RefSeq"/>
        </authorList>
    </citation>
    <scope>IDENTIFICATION</scope>
    <source>
        <tissue evidence="3">Whole organism</tissue>
    </source>
</reference>
<organism evidence="2 3">
    <name type="scientific">Hyalella azteca</name>
    <name type="common">Amphipod</name>
    <dbReference type="NCBI Taxonomy" id="294128"/>
    <lineage>
        <taxon>Eukaryota</taxon>
        <taxon>Metazoa</taxon>
        <taxon>Ecdysozoa</taxon>
        <taxon>Arthropoda</taxon>
        <taxon>Crustacea</taxon>
        <taxon>Multicrustacea</taxon>
        <taxon>Malacostraca</taxon>
        <taxon>Eumalacostraca</taxon>
        <taxon>Peracarida</taxon>
        <taxon>Amphipoda</taxon>
        <taxon>Senticaudata</taxon>
        <taxon>Talitrida</taxon>
        <taxon>Talitroidea</taxon>
        <taxon>Hyalellidae</taxon>
        <taxon>Hyalella</taxon>
    </lineage>
</organism>
<dbReference type="GO" id="GO:0004725">
    <property type="term" value="F:protein tyrosine phosphatase activity"/>
    <property type="evidence" value="ECO:0007669"/>
    <property type="project" value="InterPro"/>
</dbReference>
<dbReference type="KEGG" id="hazt:108675752"/>
<dbReference type="PROSITE" id="PS50055">
    <property type="entry name" value="TYR_PHOSPHATASE_PTP"/>
    <property type="match status" value="1"/>
</dbReference>
<feature type="domain" description="Tyrosine-protein phosphatase" evidence="1">
    <location>
        <begin position="1"/>
        <end position="135"/>
    </location>
</feature>
<dbReference type="SUPFAM" id="SSF52799">
    <property type="entry name" value="(Phosphotyrosine protein) phosphatases II"/>
    <property type="match status" value="1"/>
</dbReference>
<keyword evidence="2" id="KW-1185">Reference proteome</keyword>
<dbReference type="Proteomes" id="UP000694843">
    <property type="component" value="Unplaced"/>
</dbReference>
<protein>
    <submittedName>
        <fullName evidence="3">Uncharacterized protein LOC108675752</fullName>
    </submittedName>
</protein>
<evidence type="ECO:0000259" key="1">
    <source>
        <dbReference type="PROSITE" id="PS50055"/>
    </source>
</evidence>
<evidence type="ECO:0000313" key="3">
    <source>
        <dbReference type="RefSeq" id="XP_018019271.1"/>
    </source>
</evidence>
<dbReference type="GeneID" id="108675752"/>
<dbReference type="InterPro" id="IPR000242">
    <property type="entry name" value="PTP_cat"/>
</dbReference>
<sequence length="135" mass="15194">MLRDGGFIATQDPQQTTDDDDLFWSMVWEHQVSIIVRLSADDRNLGNNQMGCVPYLPLDRRWVFNNGIEASVKEKRQEEATHTTTTVVLVKTEGDLTLKKFKMSSDAGSQCEIPLLTLPIYDGYPDVMSPGVSKE</sequence>
<evidence type="ECO:0000313" key="2">
    <source>
        <dbReference type="Proteomes" id="UP000694843"/>
    </source>
</evidence>
<dbReference type="RefSeq" id="XP_018019271.1">
    <property type="nucleotide sequence ID" value="XM_018163782.1"/>
</dbReference>
<dbReference type="AlphaFoldDB" id="A0A8B7P2K7"/>
<dbReference type="InterPro" id="IPR029021">
    <property type="entry name" value="Prot-tyrosine_phosphatase-like"/>
</dbReference>
<accession>A0A8B7P2K7</accession>